<dbReference type="RefSeq" id="WP_020836288.1">
    <property type="nucleotide sequence ID" value="NC_021833.1"/>
</dbReference>
<dbReference type="HOGENOM" id="CLU_038262_0_0_14"/>
<evidence type="ECO:0000256" key="2">
    <source>
        <dbReference type="SAM" id="SignalP"/>
    </source>
</evidence>
<dbReference type="AlphaFoldDB" id="S5MJA8"/>
<accession>S5MJA8</accession>
<dbReference type="GO" id="GO:0016788">
    <property type="term" value="F:hydrolase activity, acting on ester bonds"/>
    <property type="evidence" value="ECO:0007669"/>
    <property type="project" value="InterPro"/>
</dbReference>
<evidence type="ECO:0008006" key="5">
    <source>
        <dbReference type="Google" id="ProtNLM"/>
    </source>
</evidence>
<dbReference type="PROSITE" id="PS51257">
    <property type="entry name" value="PROKAR_LIPOPROTEIN"/>
    <property type="match status" value="1"/>
</dbReference>
<dbReference type="Proteomes" id="UP000014983">
    <property type="component" value="Chromosome"/>
</dbReference>
<dbReference type="InParanoid" id="S5MJA8"/>
<keyword evidence="1" id="KW-0378">Hydrolase</keyword>
<name>S5MJA8_9MOLU</name>
<keyword evidence="2" id="KW-0732">Signal</keyword>
<evidence type="ECO:0000256" key="1">
    <source>
        <dbReference type="ARBA" id="ARBA00022801"/>
    </source>
</evidence>
<feature type="chain" id="PRO_5004538007" description="Lipolytic enzyme, GDSL family" evidence="2">
    <location>
        <begin position="18"/>
        <end position="437"/>
    </location>
</feature>
<dbReference type="Gene3D" id="3.40.50.1110">
    <property type="entry name" value="SGNH hydrolase"/>
    <property type="match status" value="1"/>
</dbReference>
<dbReference type="Pfam" id="PF00657">
    <property type="entry name" value="Lipase_GDSL"/>
    <property type="match status" value="1"/>
</dbReference>
<protein>
    <recommendedName>
        <fullName evidence="5">Lipolytic enzyme, GDSL family</fullName>
    </recommendedName>
</protein>
<evidence type="ECO:0000313" key="4">
    <source>
        <dbReference type="Proteomes" id="UP000014983"/>
    </source>
</evidence>
<dbReference type="PANTHER" id="PTHR45648">
    <property type="entry name" value="GDSL LIPASE/ACYLHYDROLASE FAMILY PROTEIN (AFU_ORTHOLOGUE AFUA_4G14700)"/>
    <property type="match status" value="1"/>
</dbReference>
<dbReference type="SUPFAM" id="SSF52266">
    <property type="entry name" value="SGNH hydrolase"/>
    <property type="match status" value="1"/>
</dbReference>
<keyword evidence="4" id="KW-1185">Reference proteome</keyword>
<dbReference type="EMBL" id="CP005076">
    <property type="protein sequence ID" value="AGR42055.1"/>
    <property type="molecule type" value="Genomic_DNA"/>
</dbReference>
<gene>
    <name evidence="3" type="ORF">SDIMI_v3c03510</name>
</gene>
<proteinExistence type="predicted"/>
<sequence length="437" mass="49550">MKKLLTMLTATSFVVSTLTTTVSCMPKQLTNSKTSPLKIGLDIDKTKAIDSSVDPNTHHGFTNYFVVGDSLSDVDGLTTYLKDKFFVSTGLDSKINFDLELSGSYGFVDENIHHNAFSNGPTAGYNLAKALNFDDLKPSNKYSKLDDAKYYGKNYAIGGATAATTSDIKGKMVFNDVSTEVQSRVLLNQHKISSNDLVFFEIGGNDLFAMIADQKNGNDKQVIEYMNESIKRIRNTLFTLLNNGIKNIIFMGPPIMDDIPRYARDNDLEKEEIIDLGKEFELKFNEIIKEVKTYYPKNLFYTSLYEGENSFPVLQKKYEEILLAEGIIANEDQYKSNKSFTETVNIKVNQNKINLANISQASINDFLLTYKNNQLDGIKDLKVEIILKGNEENSWNNLVERDKKMDPYFFTDIVHPTKRVHEYVGKMLFDMATKEFK</sequence>
<dbReference type="InterPro" id="IPR051058">
    <property type="entry name" value="GDSL_Est/Lipase"/>
</dbReference>
<dbReference type="STRING" id="1276221.SDIMI_v3c03510"/>
<dbReference type="InterPro" id="IPR001087">
    <property type="entry name" value="GDSL"/>
</dbReference>
<reference evidence="3 4" key="1">
    <citation type="journal article" date="2013" name="Genome Biol. Evol.">
        <title>Comparison of metabolic capacities and inference of gene content evolution in mosquito-associated Spiroplasma diminutum and S. taiwanense.</title>
        <authorList>
            <person name="Lo W.S."/>
            <person name="Ku C."/>
            <person name="Chen L.L."/>
            <person name="Chang T.H."/>
            <person name="Kuo C.H."/>
        </authorList>
    </citation>
    <scope>NUCLEOTIDE SEQUENCE [LARGE SCALE GENOMIC DNA]</scope>
    <source>
        <strain evidence="3">CUAS-1</strain>
    </source>
</reference>
<dbReference type="KEGG" id="sdi:SDIMI_v3c03510"/>
<evidence type="ECO:0000313" key="3">
    <source>
        <dbReference type="EMBL" id="AGR42055.1"/>
    </source>
</evidence>
<dbReference type="PANTHER" id="PTHR45648:SF22">
    <property type="entry name" value="GDSL LIPASE_ACYLHYDROLASE FAMILY PROTEIN (AFU_ORTHOLOGUE AFUA_4G14700)"/>
    <property type="match status" value="1"/>
</dbReference>
<organism evidence="3 4">
    <name type="scientific">Spiroplasma diminutum CUAS-1</name>
    <dbReference type="NCBI Taxonomy" id="1276221"/>
    <lineage>
        <taxon>Bacteria</taxon>
        <taxon>Bacillati</taxon>
        <taxon>Mycoplasmatota</taxon>
        <taxon>Mollicutes</taxon>
        <taxon>Entomoplasmatales</taxon>
        <taxon>Spiroplasmataceae</taxon>
        <taxon>Spiroplasma</taxon>
    </lineage>
</organism>
<dbReference type="eggNOG" id="COG3240">
    <property type="taxonomic scope" value="Bacteria"/>
</dbReference>
<dbReference type="InterPro" id="IPR036514">
    <property type="entry name" value="SGNH_hydro_sf"/>
</dbReference>
<dbReference type="OrthoDB" id="390278at2"/>
<feature type="signal peptide" evidence="2">
    <location>
        <begin position="1"/>
        <end position="17"/>
    </location>
</feature>
<dbReference type="PATRIC" id="fig|1276221.3.peg.348"/>